<keyword evidence="3" id="KW-1185">Reference proteome</keyword>
<name>A0ABP0B8K8_9PEZI</name>
<dbReference type="Gene3D" id="2.20.70.150">
    <property type="match status" value="1"/>
</dbReference>
<sequence>MAELPPLRRIVTGHEADGTAVVDSDTTLSAIDPRQTASPADVTDEERKMKAGGGFITIWKTDESPANIQGPWKDYHGSGAAIPLSSATGTTVRAVDMPPGMCSPMHRTVSLDFGVVLAGEVVLVLDGGREVIVRPGETVVQRGTIHAWHNRGKIMARVLFVLLPAEPVVINGEPLEKTQFGVN</sequence>
<dbReference type="EMBL" id="CAWUHC010000016">
    <property type="protein sequence ID" value="CAK7215943.1"/>
    <property type="molecule type" value="Genomic_DNA"/>
</dbReference>
<dbReference type="SUPFAM" id="SSF51182">
    <property type="entry name" value="RmlC-like cupins"/>
    <property type="match status" value="1"/>
</dbReference>
<proteinExistence type="predicted"/>
<dbReference type="Gene3D" id="2.60.120.10">
    <property type="entry name" value="Jelly Rolls"/>
    <property type="match status" value="1"/>
</dbReference>
<accession>A0ABP0B8K8</accession>
<feature type="domain" description="Cupin type-2" evidence="1">
    <location>
        <begin position="95"/>
        <end position="161"/>
    </location>
</feature>
<reference evidence="2 3" key="1">
    <citation type="submission" date="2024-01" db="EMBL/GenBank/DDBJ databases">
        <authorList>
            <person name="Allen C."/>
            <person name="Tagirdzhanova G."/>
        </authorList>
    </citation>
    <scope>NUCLEOTIDE SEQUENCE [LARGE SCALE GENOMIC DNA]</scope>
</reference>
<dbReference type="Proteomes" id="UP001642406">
    <property type="component" value="Unassembled WGS sequence"/>
</dbReference>
<evidence type="ECO:0000313" key="3">
    <source>
        <dbReference type="Proteomes" id="UP001642406"/>
    </source>
</evidence>
<gene>
    <name evidence="2" type="ORF">SBRCBS47491_002663</name>
</gene>
<dbReference type="InterPro" id="IPR011051">
    <property type="entry name" value="RmlC_Cupin_sf"/>
</dbReference>
<organism evidence="2 3">
    <name type="scientific">Sporothrix bragantina</name>
    <dbReference type="NCBI Taxonomy" id="671064"/>
    <lineage>
        <taxon>Eukaryota</taxon>
        <taxon>Fungi</taxon>
        <taxon>Dikarya</taxon>
        <taxon>Ascomycota</taxon>
        <taxon>Pezizomycotina</taxon>
        <taxon>Sordariomycetes</taxon>
        <taxon>Sordariomycetidae</taxon>
        <taxon>Ophiostomatales</taxon>
        <taxon>Ophiostomataceae</taxon>
        <taxon>Sporothrix</taxon>
    </lineage>
</organism>
<evidence type="ECO:0000313" key="2">
    <source>
        <dbReference type="EMBL" id="CAK7215943.1"/>
    </source>
</evidence>
<protein>
    <recommendedName>
        <fullName evidence="1">Cupin type-2 domain-containing protein</fullName>
    </recommendedName>
</protein>
<dbReference type="Pfam" id="PF07883">
    <property type="entry name" value="Cupin_2"/>
    <property type="match status" value="1"/>
</dbReference>
<dbReference type="InterPro" id="IPR047142">
    <property type="entry name" value="OryJ/VirC-like"/>
</dbReference>
<dbReference type="PANTHER" id="PTHR36156:SF2">
    <property type="entry name" value="CUPIN TYPE-2 DOMAIN-CONTAINING PROTEIN"/>
    <property type="match status" value="1"/>
</dbReference>
<dbReference type="InterPro" id="IPR014710">
    <property type="entry name" value="RmlC-like_jellyroll"/>
</dbReference>
<dbReference type="PANTHER" id="PTHR36156">
    <property type="entry name" value="SLR2101 PROTEIN"/>
    <property type="match status" value="1"/>
</dbReference>
<evidence type="ECO:0000259" key="1">
    <source>
        <dbReference type="Pfam" id="PF07883"/>
    </source>
</evidence>
<dbReference type="InterPro" id="IPR013096">
    <property type="entry name" value="Cupin_2"/>
</dbReference>
<comment type="caution">
    <text evidence="2">The sequence shown here is derived from an EMBL/GenBank/DDBJ whole genome shotgun (WGS) entry which is preliminary data.</text>
</comment>
<dbReference type="CDD" id="cd02231">
    <property type="entry name" value="cupin_BLL6423-like"/>
    <property type="match status" value="1"/>
</dbReference>